<evidence type="ECO:0000313" key="2">
    <source>
        <dbReference type="Proteomes" id="UP001163603"/>
    </source>
</evidence>
<gene>
    <name evidence="1" type="ORF">Pint_12312</name>
</gene>
<organism evidence="1 2">
    <name type="scientific">Pistacia integerrima</name>
    <dbReference type="NCBI Taxonomy" id="434235"/>
    <lineage>
        <taxon>Eukaryota</taxon>
        <taxon>Viridiplantae</taxon>
        <taxon>Streptophyta</taxon>
        <taxon>Embryophyta</taxon>
        <taxon>Tracheophyta</taxon>
        <taxon>Spermatophyta</taxon>
        <taxon>Magnoliopsida</taxon>
        <taxon>eudicotyledons</taxon>
        <taxon>Gunneridae</taxon>
        <taxon>Pentapetalae</taxon>
        <taxon>rosids</taxon>
        <taxon>malvids</taxon>
        <taxon>Sapindales</taxon>
        <taxon>Anacardiaceae</taxon>
        <taxon>Pistacia</taxon>
    </lineage>
</organism>
<keyword evidence="2" id="KW-1185">Reference proteome</keyword>
<name>A0ACC0XGI4_9ROSI</name>
<reference evidence="2" key="1">
    <citation type="journal article" date="2023" name="G3 (Bethesda)">
        <title>Genome assembly and association tests identify interacting loci associated with vigor, precocity, and sex in interspecific pistachio rootstocks.</title>
        <authorList>
            <person name="Palmer W."/>
            <person name="Jacygrad E."/>
            <person name="Sagayaradj S."/>
            <person name="Cavanaugh K."/>
            <person name="Han R."/>
            <person name="Bertier L."/>
            <person name="Beede B."/>
            <person name="Kafkas S."/>
            <person name="Golino D."/>
            <person name="Preece J."/>
            <person name="Michelmore R."/>
        </authorList>
    </citation>
    <scope>NUCLEOTIDE SEQUENCE [LARGE SCALE GENOMIC DNA]</scope>
</reference>
<comment type="caution">
    <text evidence="1">The sequence shown here is derived from an EMBL/GenBank/DDBJ whole genome shotgun (WGS) entry which is preliminary data.</text>
</comment>
<protein>
    <submittedName>
        <fullName evidence="1">Uncharacterized protein</fullName>
    </submittedName>
</protein>
<proteinExistence type="predicted"/>
<accession>A0ACC0XGI4</accession>
<evidence type="ECO:0000313" key="1">
    <source>
        <dbReference type="EMBL" id="KAJ0017465.1"/>
    </source>
</evidence>
<sequence length="147" mass="16725">MNKEDLAVKNNAGNTAFFLVAASKRVEIVKAMMEKNEDIVKIRGDNDMLPLHKVALEGDKEMVEYLYEATGDELLDNNDRFHLLVNLINHGLYDVALDLVERHPQIVLARGKNEETALHLLVRMPVLTRILDFNSIRLCKDSAIHMC</sequence>
<dbReference type="Proteomes" id="UP001163603">
    <property type="component" value="Chromosome 12"/>
</dbReference>
<dbReference type="EMBL" id="CM047747">
    <property type="protein sequence ID" value="KAJ0017465.1"/>
    <property type="molecule type" value="Genomic_DNA"/>
</dbReference>